<dbReference type="Proteomes" id="UP000095464">
    <property type="component" value="Unassembled WGS sequence"/>
</dbReference>
<evidence type="ECO:0000313" key="1">
    <source>
        <dbReference type="EMBL" id="OEK58931.1"/>
    </source>
</evidence>
<gene>
    <name evidence="1" type="ORF">ASS94_00990</name>
</gene>
<protein>
    <submittedName>
        <fullName evidence="1">Uncharacterized protein</fullName>
    </submittedName>
</protein>
<organism evidence="1 2">
    <name type="scientific">Staphylococcus equorum</name>
    <dbReference type="NCBI Taxonomy" id="246432"/>
    <lineage>
        <taxon>Bacteria</taxon>
        <taxon>Bacillati</taxon>
        <taxon>Bacillota</taxon>
        <taxon>Bacilli</taxon>
        <taxon>Bacillales</taxon>
        <taxon>Staphylococcaceae</taxon>
        <taxon>Staphylococcus</taxon>
    </lineage>
</organism>
<evidence type="ECO:0000313" key="2">
    <source>
        <dbReference type="Proteomes" id="UP000095464"/>
    </source>
</evidence>
<comment type="caution">
    <text evidence="1">The sequence shown here is derived from an EMBL/GenBank/DDBJ whole genome shotgun (WGS) entry which is preliminary data.</text>
</comment>
<reference evidence="2" key="1">
    <citation type="submission" date="2015-11" db="EMBL/GenBank/DDBJ databases">
        <title>Genomic diversity of Staphylococcus saprophyticus strains from urinary tract infections, animal surfaces, and fermented foods.</title>
        <authorList>
            <person name="Wolfe B.E."/>
        </authorList>
    </citation>
    <scope>NUCLEOTIDE SEQUENCE [LARGE SCALE GENOMIC DNA]</scope>
    <source>
        <strain evidence="2">738_7</strain>
    </source>
</reference>
<proteinExistence type="predicted"/>
<dbReference type="RefSeq" id="WP_069854331.1">
    <property type="nucleotide sequence ID" value="NZ_LNPX01000004.1"/>
</dbReference>
<sequence length="135" mass="15970">MNVFKAKEQNGITIMETMVKKNNSPVYAGYCNPSWHNLPTVEFNVYIDKKEKVIHIYDPFKQGTTSIINTLSESFVKELCDKVNIKAKKYEVYVYMAPIHENKAHITAYNYKTNDFYQWSEAKRFDYFTEIAERE</sequence>
<dbReference type="AlphaFoldDB" id="A0AAP7IG40"/>
<dbReference type="EMBL" id="LNPX01000004">
    <property type="protein sequence ID" value="OEK58931.1"/>
    <property type="molecule type" value="Genomic_DNA"/>
</dbReference>
<accession>A0AAP7IG40</accession>
<name>A0AAP7IG40_9STAP</name>